<evidence type="ECO:0000313" key="3">
    <source>
        <dbReference type="Proteomes" id="UP001328107"/>
    </source>
</evidence>
<dbReference type="Proteomes" id="UP001328107">
    <property type="component" value="Unassembled WGS sequence"/>
</dbReference>
<protein>
    <submittedName>
        <fullName evidence="2">Uncharacterized protein</fullName>
    </submittedName>
</protein>
<proteinExistence type="predicted"/>
<organism evidence="2 3">
    <name type="scientific">Pristionchus mayeri</name>
    <dbReference type="NCBI Taxonomy" id="1317129"/>
    <lineage>
        <taxon>Eukaryota</taxon>
        <taxon>Metazoa</taxon>
        <taxon>Ecdysozoa</taxon>
        <taxon>Nematoda</taxon>
        <taxon>Chromadorea</taxon>
        <taxon>Rhabditida</taxon>
        <taxon>Rhabditina</taxon>
        <taxon>Diplogasteromorpha</taxon>
        <taxon>Diplogasteroidea</taxon>
        <taxon>Neodiplogasteridae</taxon>
        <taxon>Pristionchus</taxon>
    </lineage>
</organism>
<keyword evidence="3" id="KW-1185">Reference proteome</keyword>
<evidence type="ECO:0000313" key="2">
    <source>
        <dbReference type="EMBL" id="GMR44709.1"/>
    </source>
</evidence>
<reference evidence="3" key="1">
    <citation type="submission" date="2022-10" db="EMBL/GenBank/DDBJ databases">
        <title>Genome assembly of Pristionchus species.</title>
        <authorList>
            <person name="Yoshida K."/>
            <person name="Sommer R.J."/>
        </authorList>
    </citation>
    <scope>NUCLEOTIDE SEQUENCE [LARGE SCALE GENOMIC DNA]</scope>
    <source>
        <strain evidence="3">RS5460</strain>
    </source>
</reference>
<keyword evidence="1" id="KW-0812">Transmembrane</keyword>
<comment type="caution">
    <text evidence="2">The sequence shown here is derived from an EMBL/GenBank/DDBJ whole genome shotgun (WGS) entry which is preliminary data.</text>
</comment>
<name>A0AAN5CHV4_9BILA</name>
<keyword evidence="1" id="KW-0472">Membrane</keyword>
<accession>A0AAN5CHV4</accession>
<gene>
    <name evidence="2" type="ORF">PMAYCL1PPCAC_14904</name>
</gene>
<keyword evidence="1" id="KW-1133">Transmembrane helix</keyword>
<sequence length="73" mass="8913">FSFAMFDLWTAMVIVLISLYFPRIEQRFRRAASRLRIYRLILPKRIQDENVLKQSRAEAAEHYFHWLNRDLKG</sequence>
<dbReference type="AlphaFoldDB" id="A0AAN5CHV4"/>
<feature type="transmembrane region" description="Helical" evidence="1">
    <location>
        <begin position="6"/>
        <end position="24"/>
    </location>
</feature>
<dbReference type="EMBL" id="BTRK01000004">
    <property type="protein sequence ID" value="GMR44709.1"/>
    <property type="molecule type" value="Genomic_DNA"/>
</dbReference>
<evidence type="ECO:0000256" key="1">
    <source>
        <dbReference type="SAM" id="Phobius"/>
    </source>
</evidence>
<feature type="non-terminal residue" evidence="2">
    <location>
        <position position="1"/>
    </location>
</feature>